<accession>A0A915IYL3</accession>
<dbReference type="Proteomes" id="UP000887565">
    <property type="component" value="Unplaced"/>
</dbReference>
<sequence>MLKEIKDLIKATLLIVHSNPLSISEQIPRIFPDKNTNTIYPNYDYAPLWEQHIHYNALPAPYVTRPMDSSHASFQSLEILLALPALPSTSAIMVNMLDAHSNVQTTSTANMVMPSNKIASATSIISTGIVWWAAMAHAADDPCHI</sequence>
<dbReference type="AlphaFoldDB" id="A0A915IYL3"/>
<protein>
    <submittedName>
        <fullName evidence="2">Uncharacterized protein</fullName>
    </submittedName>
</protein>
<name>A0A915IYL3_ROMCU</name>
<organism evidence="1 2">
    <name type="scientific">Romanomermis culicivorax</name>
    <name type="common">Nematode worm</name>
    <dbReference type="NCBI Taxonomy" id="13658"/>
    <lineage>
        <taxon>Eukaryota</taxon>
        <taxon>Metazoa</taxon>
        <taxon>Ecdysozoa</taxon>
        <taxon>Nematoda</taxon>
        <taxon>Enoplea</taxon>
        <taxon>Dorylaimia</taxon>
        <taxon>Mermithida</taxon>
        <taxon>Mermithoidea</taxon>
        <taxon>Mermithidae</taxon>
        <taxon>Romanomermis</taxon>
    </lineage>
</organism>
<dbReference type="WBParaSite" id="nRc.2.0.1.t18516-RA">
    <property type="protein sequence ID" value="nRc.2.0.1.t18516-RA"/>
    <property type="gene ID" value="nRc.2.0.1.g18516"/>
</dbReference>
<evidence type="ECO:0000313" key="2">
    <source>
        <dbReference type="WBParaSite" id="nRc.2.0.1.t18516-RA"/>
    </source>
</evidence>
<evidence type="ECO:0000313" key="1">
    <source>
        <dbReference type="Proteomes" id="UP000887565"/>
    </source>
</evidence>
<reference evidence="2" key="1">
    <citation type="submission" date="2022-11" db="UniProtKB">
        <authorList>
            <consortium name="WormBaseParasite"/>
        </authorList>
    </citation>
    <scope>IDENTIFICATION</scope>
</reference>
<proteinExistence type="predicted"/>
<keyword evidence="1" id="KW-1185">Reference proteome</keyword>